<accession>A0A6C0BFX9</accession>
<proteinExistence type="predicted"/>
<organism evidence="1">
    <name type="scientific">viral metagenome</name>
    <dbReference type="NCBI Taxonomy" id="1070528"/>
    <lineage>
        <taxon>unclassified sequences</taxon>
        <taxon>metagenomes</taxon>
        <taxon>organismal metagenomes</taxon>
    </lineage>
</organism>
<name>A0A6C0BFX9_9ZZZZ</name>
<dbReference type="AlphaFoldDB" id="A0A6C0BFX9"/>
<reference evidence="1" key="1">
    <citation type="journal article" date="2020" name="Nature">
        <title>Giant virus diversity and host interactions through global metagenomics.</title>
        <authorList>
            <person name="Schulz F."/>
            <person name="Roux S."/>
            <person name="Paez-Espino D."/>
            <person name="Jungbluth S."/>
            <person name="Walsh D.A."/>
            <person name="Denef V.J."/>
            <person name="McMahon K.D."/>
            <person name="Konstantinidis K.T."/>
            <person name="Eloe-Fadrosh E.A."/>
            <person name="Kyrpides N.C."/>
            <person name="Woyke T."/>
        </authorList>
    </citation>
    <scope>NUCLEOTIDE SEQUENCE</scope>
    <source>
        <strain evidence="1">GVMAG-M-3300010160-60</strain>
    </source>
</reference>
<sequence length="269" mass="32282">MNIILEDGYNCDYLYGLIISLFYTQSNSINKLLNNNFNDCNTYFIQEYIKLKIITPLYNNVSIEINVINRFRMFLYYCGWLKKNNKNILDRTDILEFYEFIICNLMNYKMNISKIDINKNNSSDEIFNVIHIKDKHLNVKYINDKVLNLSDLLNEWVDTEIIQNEYMFKFNNIPYLIPIYIDIKDKYINIMECINFENNGDNIQQKMKWDFHSMICMSDSKYYSVVRDLDNDFIVFSDSSIPSSTKILKNDTINIKKIMNEIKMVFYKL</sequence>
<dbReference type="Gene3D" id="3.90.70.10">
    <property type="entry name" value="Cysteine proteinases"/>
    <property type="match status" value="1"/>
</dbReference>
<protein>
    <submittedName>
        <fullName evidence="1">Uncharacterized protein</fullName>
    </submittedName>
</protein>
<evidence type="ECO:0000313" key="1">
    <source>
        <dbReference type="EMBL" id="QHS90308.1"/>
    </source>
</evidence>
<dbReference type="EMBL" id="MN739132">
    <property type="protein sequence ID" value="QHS90308.1"/>
    <property type="molecule type" value="Genomic_DNA"/>
</dbReference>